<sequence>MAHLLGADGISLRIATRTLLSGVSLGLDDGDRVGVVGPNGAGKSTLLRILAGRSEADAGRVTRVGGSTLGMLDQRDEVPADTTILDLVHGTADTHEWASDARIRSVHEGLLADLDLNTQVNTLSGGQRRRVALAGLLAEDPDILLLDEPTNHLDVEGVAWLADHLAERYGRAGARGALVVVTHDRWFLDAVCTRMWEVRGDGTGEVDGYDGGYAAYILARAERSRLAAVTAEKRNNLLRKELAWLHRGAKARTSKPKFRLDAAAALIDDEPPPRDTLELTQMATRRLGKDVLDLEDVTLSLGGKVLFDDVTWRLGPGDRYGIVGVNGAGKTTLLALLAGRRTPDSGRVKRGKTIEVAQLSQEVRELDDLGHLTAVQVVERERGRIEIDGKELTAAQLTERLGFTRERAYTVVSSLSGGERRRLQLLRLLVAEPNVLLLDEPTNDLDTDTLAALEDLLDGWPGTLIVVSHDRYLLERVADRQVALLGDGRIRDLPGGVEEYLRLRRAGAGSAGASSSATASTTSSGTGPTEGGEPVTTGTEPSQADIRAAKKTISRIERRLGRIAEEEAKLHDEMAAQATDFGAVGRLDERLKELATEKEELEMAWLEAAEVAG</sequence>
<feature type="region of interest" description="Disordered" evidence="4">
    <location>
        <begin position="510"/>
        <end position="544"/>
    </location>
</feature>
<name>A0ABN2NAR3_9MICO</name>
<feature type="domain" description="ABC transporter" evidence="5">
    <location>
        <begin position="292"/>
        <end position="512"/>
    </location>
</feature>
<dbReference type="EMBL" id="BAAANL010000003">
    <property type="protein sequence ID" value="GAA1860791.1"/>
    <property type="molecule type" value="Genomic_DNA"/>
</dbReference>
<evidence type="ECO:0000256" key="4">
    <source>
        <dbReference type="SAM" id="MobiDB-lite"/>
    </source>
</evidence>
<dbReference type="PROSITE" id="PS00211">
    <property type="entry name" value="ABC_TRANSPORTER_1"/>
    <property type="match status" value="2"/>
</dbReference>
<keyword evidence="1" id="KW-0547">Nucleotide-binding</keyword>
<protein>
    <submittedName>
        <fullName evidence="6">ABC-F family ATP-binding cassette domain-containing protein</fullName>
    </submittedName>
</protein>
<reference evidence="6 7" key="1">
    <citation type="journal article" date="2019" name="Int. J. Syst. Evol. Microbiol.">
        <title>The Global Catalogue of Microorganisms (GCM) 10K type strain sequencing project: providing services to taxonomists for standard genome sequencing and annotation.</title>
        <authorList>
            <consortium name="The Broad Institute Genomics Platform"/>
            <consortium name="The Broad Institute Genome Sequencing Center for Infectious Disease"/>
            <person name="Wu L."/>
            <person name="Ma J."/>
        </authorList>
    </citation>
    <scope>NUCLEOTIDE SEQUENCE [LARGE SCALE GENOMIC DNA]</scope>
    <source>
        <strain evidence="6 7">JCM 14326</strain>
    </source>
</reference>
<keyword evidence="3" id="KW-0175">Coiled coil</keyword>
<evidence type="ECO:0000313" key="7">
    <source>
        <dbReference type="Proteomes" id="UP001501094"/>
    </source>
</evidence>
<evidence type="ECO:0000313" key="6">
    <source>
        <dbReference type="EMBL" id="GAA1860791.1"/>
    </source>
</evidence>
<dbReference type="Gene3D" id="3.40.50.300">
    <property type="entry name" value="P-loop containing nucleotide triphosphate hydrolases"/>
    <property type="match status" value="2"/>
</dbReference>
<dbReference type="InterPro" id="IPR003439">
    <property type="entry name" value="ABC_transporter-like_ATP-bd"/>
</dbReference>
<comment type="caution">
    <text evidence="6">The sequence shown here is derived from an EMBL/GenBank/DDBJ whole genome shotgun (WGS) entry which is preliminary data.</text>
</comment>
<evidence type="ECO:0000256" key="3">
    <source>
        <dbReference type="SAM" id="Coils"/>
    </source>
</evidence>
<feature type="coiled-coil region" evidence="3">
    <location>
        <begin position="546"/>
        <end position="604"/>
    </location>
</feature>
<dbReference type="CDD" id="cd03221">
    <property type="entry name" value="ABCF_EF-3"/>
    <property type="match status" value="2"/>
</dbReference>
<dbReference type="Pfam" id="PF00005">
    <property type="entry name" value="ABC_tran"/>
    <property type="match status" value="2"/>
</dbReference>
<keyword evidence="2 6" id="KW-0067">ATP-binding</keyword>
<feature type="compositionally biased region" description="Low complexity" evidence="4">
    <location>
        <begin position="510"/>
        <end position="542"/>
    </location>
</feature>
<accession>A0ABN2NAR3</accession>
<dbReference type="SUPFAM" id="SSF52540">
    <property type="entry name" value="P-loop containing nucleoside triphosphate hydrolases"/>
    <property type="match status" value="2"/>
</dbReference>
<dbReference type="InterPro" id="IPR003593">
    <property type="entry name" value="AAA+_ATPase"/>
</dbReference>
<dbReference type="PANTHER" id="PTHR42855:SF1">
    <property type="entry name" value="ABC TRANSPORTER DOMAIN-CONTAINING PROTEIN"/>
    <property type="match status" value="1"/>
</dbReference>
<dbReference type="PANTHER" id="PTHR42855">
    <property type="entry name" value="ABC TRANSPORTER ATP-BINDING SUBUNIT"/>
    <property type="match status" value="1"/>
</dbReference>
<dbReference type="InterPro" id="IPR027417">
    <property type="entry name" value="P-loop_NTPase"/>
</dbReference>
<dbReference type="GO" id="GO:0005524">
    <property type="term" value="F:ATP binding"/>
    <property type="evidence" value="ECO:0007669"/>
    <property type="project" value="UniProtKB-KW"/>
</dbReference>
<evidence type="ECO:0000256" key="1">
    <source>
        <dbReference type="ARBA" id="ARBA00022741"/>
    </source>
</evidence>
<evidence type="ECO:0000256" key="2">
    <source>
        <dbReference type="ARBA" id="ARBA00022840"/>
    </source>
</evidence>
<dbReference type="PROSITE" id="PS50893">
    <property type="entry name" value="ABC_TRANSPORTER_2"/>
    <property type="match status" value="2"/>
</dbReference>
<evidence type="ECO:0000259" key="5">
    <source>
        <dbReference type="PROSITE" id="PS50893"/>
    </source>
</evidence>
<dbReference type="InterPro" id="IPR017871">
    <property type="entry name" value="ABC_transporter-like_CS"/>
</dbReference>
<dbReference type="RefSeq" id="WP_344101776.1">
    <property type="nucleotide sequence ID" value="NZ_BAAANL010000003.1"/>
</dbReference>
<dbReference type="Proteomes" id="UP001501094">
    <property type="component" value="Unassembled WGS sequence"/>
</dbReference>
<proteinExistence type="predicted"/>
<gene>
    <name evidence="6" type="ORF">GCM10009751_18050</name>
</gene>
<organism evidence="6 7">
    <name type="scientific">Myceligenerans crystallogenes</name>
    <dbReference type="NCBI Taxonomy" id="316335"/>
    <lineage>
        <taxon>Bacteria</taxon>
        <taxon>Bacillati</taxon>
        <taxon>Actinomycetota</taxon>
        <taxon>Actinomycetes</taxon>
        <taxon>Micrococcales</taxon>
        <taxon>Promicromonosporaceae</taxon>
        <taxon>Myceligenerans</taxon>
    </lineage>
</organism>
<feature type="domain" description="ABC transporter" evidence="5">
    <location>
        <begin position="5"/>
        <end position="225"/>
    </location>
</feature>
<dbReference type="SMART" id="SM00382">
    <property type="entry name" value="AAA"/>
    <property type="match status" value="2"/>
</dbReference>
<dbReference type="InterPro" id="IPR051309">
    <property type="entry name" value="ABCF_ATPase"/>
</dbReference>
<keyword evidence="7" id="KW-1185">Reference proteome</keyword>